<dbReference type="InParanoid" id="M7XZ78"/>
<comment type="caution">
    <text evidence="1">The sequence shown here is derived from an EMBL/GenBank/DDBJ whole genome shotgun (WGS) entry which is preliminary data.</text>
</comment>
<sequence length="40" mass="4713">MVGHKSYCLLFKQTAIPQFSGFIQRIETLYFKSQITICDR</sequence>
<evidence type="ECO:0000313" key="1">
    <source>
        <dbReference type="EMBL" id="EMS33787.1"/>
    </source>
</evidence>
<dbReference type="EMBL" id="AMZY02000008">
    <property type="protein sequence ID" value="EMS33787.1"/>
    <property type="molecule type" value="Genomic_DNA"/>
</dbReference>
<dbReference type="STRING" id="1239962.C943_04106"/>
<evidence type="ECO:0000313" key="2">
    <source>
        <dbReference type="Proteomes" id="UP000010953"/>
    </source>
</evidence>
<keyword evidence="2" id="KW-1185">Reference proteome</keyword>
<organism evidence="1 2">
    <name type="scientific">Mariniradius saccharolyticus AK6</name>
    <dbReference type="NCBI Taxonomy" id="1239962"/>
    <lineage>
        <taxon>Bacteria</taxon>
        <taxon>Pseudomonadati</taxon>
        <taxon>Bacteroidota</taxon>
        <taxon>Cytophagia</taxon>
        <taxon>Cytophagales</taxon>
        <taxon>Cyclobacteriaceae</taxon>
        <taxon>Mariniradius</taxon>
    </lineage>
</organism>
<reference evidence="1" key="1">
    <citation type="submission" date="2013-01" db="EMBL/GenBank/DDBJ databases">
        <title>Genome assembly of Mariniradius saccharolyticus AK6.</title>
        <authorList>
            <person name="Vaidya B."/>
            <person name="Khatri I."/>
            <person name="Tanuku N.R.S."/>
            <person name="Subramanian S."/>
            <person name="Pinnaka A."/>
        </authorList>
    </citation>
    <scope>NUCLEOTIDE SEQUENCE [LARGE SCALE GENOMIC DNA]</scope>
    <source>
        <strain evidence="1">AK6</strain>
    </source>
</reference>
<dbReference type="AlphaFoldDB" id="M7XZ78"/>
<name>M7XZ78_9BACT</name>
<dbReference type="Proteomes" id="UP000010953">
    <property type="component" value="Unassembled WGS sequence"/>
</dbReference>
<protein>
    <submittedName>
        <fullName evidence="1">Uncharacterized protein</fullName>
    </submittedName>
</protein>
<proteinExistence type="predicted"/>
<accession>M7XZ78</accession>
<gene>
    <name evidence="1" type="ORF">C943_04106</name>
</gene>